<organism evidence="2 3">
    <name type="scientific">Cordylochernes scorpioides</name>
    <dbReference type="NCBI Taxonomy" id="51811"/>
    <lineage>
        <taxon>Eukaryota</taxon>
        <taxon>Metazoa</taxon>
        <taxon>Ecdysozoa</taxon>
        <taxon>Arthropoda</taxon>
        <taxon>Chelicerata</taxon>
        <taxon>Arachnida</taxon>
        <taxon>Pseudoscorpiones</taxon>
        <taxon>Cheliferoidea</taxon>
        <taxon>Chernetidae</taxon>
        <taxon>Cordylochernes</taxon>
    </lineage>
</organism>
<feature type="region of interest" description="Disordered" evidence="1">
    <location>
        <begin position="236"/>
        <end position="257"/>
    </location>
</feature>
<feature type="compositionally biased region" description="Basic residues" evidence="1">
    <location>
        <begin position="154"/>
        <end position="166"/>
    </location>
</feature>
<evidence type="ECO:0000313" key="2">
    <source>
        <dbReference type="EMBL" id="UYV73137.1"/>
    </source>
</evidence>
<reference evidence="2 3" key="1">
    <citation type="submission" date="2022-01" db="EMBL/GenBank/DDBJ databases">
        <title>A chromosomal length assembly of Cordylochernes scorpioides.</title>
        <authorList>
            <person name="Zeh D."/>
            <person name="Zeh J."/>
        </authorList>
    </citation>
    <scope>NUCLEOTIDE SEQUENCE [LARGE SCALE GENOMIC DNA]</scope>
    <source>
        <strain evidence="2">IN4F17</strain>
        <tissue evidence="2">Whole Body</tissue>
    </source>
</reference>
<name>A0ABY6KWA6_9ARAC</name>
<protein>
    <submittedName>
        <fullName evidence="2">Uncharacterized protein</fullName>
    </submittedName>
</protein>
<evidence type="ECO:0000313" key="3">
    <source>
        <dbReference type="Proteomes" id="UP001235939"/>
    </source>
</evidence>
<gene>
    <name evidence="2" type="ORF">LAZ67_10001928</name>
</gene>
<feature type="compositionally biased region" description="Basic and acidic residues" evidence="1">
    <location>
        <begin position="102"/>
        <end position="114"/>
    </location>
</feature>
<dbReference type="Proteomes" id="UP001235939">
    <property type="component" value="Chromosome 10"/>
</dbReference>
<feature type="region of interest" description="Disordered" evidence="1">
    <location>
        <begin position="52"/>
        <end position="172"/>
    </location>
</feature>
<feature type="compositionally biased region" description="Basic and acidic residues" evidence="1">
    <location>
        <begin position="54"/>
        <end position="64"/>
    </location>
</feature>
<accession>A0ABY6KWA6</accession>
<proteinExistence type="predicted"/>
<feature type="compositionally biased region" description="Basic residues" evidence="1">
    <location>
        <begin position="69"/>
        <end position="78"/>
    </location>
</feature>
<keyword evidence="3" id="KW-1185">Reference proteome</keyword>
<evidence type="ECO:0000256" key="1">
    <source>
        <dbReference type="SAM" id="MobiDB-lite"/>
    </source>
</evidence>
<dbReference type="EMBL" id="CP092872">
    <property type="protein sequence ID" value="UYV73137.1"/>
    <property type="molecule type" value="Genomic_DNA"/>
</dbReference>
<sequence>MPSCKRREHLRKSRKDLNVKKEKSVENLCSHTTRKKYNELESCSVSKNKIYSHGTKEASSERDIFSGSNKKKCSHMTKRQYDEQNRGSHSKKNQCSHIPKNHSVESNKEPESNNKRCSHMTKKSSLELGRCSEPKKKQCPHKLKMQSGYQNKGSHLKKSQCSRTSKKQSFESNKCTHLKKKCKKCQSLEIARCSKKKKNQSFQSDKYSSTSKESCSHSAYKKKDCRHKSDEILKERDTNVRPKKCGGRDTLSHSKREEMKLEESEYLKPFFPSNFPCDHTGNEACKKCGFKRKPNQIQGYPGNIPEWGRNQIYPLLQPLEIFEECDLENPYDKDGWLIKRPYPPSFLLDMRPMTDLGGKKKLDPQELVNDVHKTLCQIFERFDDEDGIVSRSLRLRERLLNLQGYKRVCVHGSDFAEYKTTEESASTVATSEYPKEANDLQTRACSTGF</sequence>